<reference evidence="2" key="1">
    <citation type="submission" date="2011-12" db="EMBL/GenBank/DDBJ databases">
        <title>Complete sequence of Methanoregula formicicum SMSP.</title>
        <authorList>
            <person name="Lucas S."/>
            <person name="Han J."/>
            <person name="Lapidus A."/>
            <person name="Cheng J.-F."/>
            <person name="Goodwin L."/>
            <person name="Pitluck S."/>
            <person name="Peters L."/>
            <person name="Ovchinnikova G."/>
            <person name="Teshima H."/>
            <person name="Detter J.C."/>
            <person name="Han C."/>
            <person name="Tapia R."/>
            <person name="Land M."/>
            <person name="Hauser L."/>
            <person name="Kyrpides N."/>
            <person name="Ivanova N."/>
            <person name="Pagani I."/>
            <person name="Imachi H."/>
            <person name="Tamaki H."/>
            <person name="Sekiguchi Y."/>
            <person name="Kamagata Y."/>
            <person name="Cadillo-Quiroz H."/>
            <person name="Zinder S."/>
            <person name="Liu W.-T."/>
            <person name="Woyke T."/>
        </authorList>
    </citation>
    <scope>NUCLEOTIDE SEQUENCE [LARGE SCALE GENOMIC DNA]</scope>
    <source>
        <strain evidence="2">DSM 22288 / NBRC 105244 / SMSP</strain>
    </source>
</reference>
<proteinExistence type="predicted"/>
<dbReference type="eggNOG" id="arCOG10914">
    <property type="taxonomic scope" value="Archaea"/>
</dbReference>
<dbReference type="AlphaFoldDB" id="L0HHU4"/>
<dbReference type="EMBL" id="CP003167">
    <property type="protein sequence ID" value="AGB02893.1"/>
    <property type="molecule type" value="Genomic_DNA"/>
</dbReference>
<organism evidence="1 2">
    <name type="scientific">Methanoregula formicica (strain DSM 22288 / NBRC 105244 / SMSP)</name>
    <dbReference type="NCBI Taxonomy" id="593750"/>
    <lineage>
        <taxon>Archaea</taxon>
        <taxon>Methanobacteriati</taxon>
        <taxon>Methanobacteriota</taxon>
        <taxon>Stenosarchaea group</taxon>
        <taxon>Methanomicrobia</taxon>
        <taxon>Methanomicrobiales</taxon>
        <taxon>Methanoregulaceae</taxon>
        <taxon>Methanoregula</taxon>
    </lineage>
</organism>
<dbReference type="HOGENOM" id="CLU_2447699_0_0_2"/>
<sequence>MVNAGWQLRMKRHVERLISTNRRYPVSKVEKELHALGFVELGADQIAVAFEHRMMELYLEILLDDENKIHSYFIVSFEEKDKRRRKYRW</sequence>
<protein>
    <submittedName>
        <fullName evidence="1">Uncharacterized protein</fullName>
    </submittedName>
</protein>
<dbReference type="Proteomes" id="UP000010824">
    <property type="component" value="Chromosome"/>
</dbReference>
<evidence type="ECO:0000313" key="1">
    <source>
        <dbReference type="EMBL" id="AGB02893.1"/>
    </source>
</evidence>
<dbReference type="InParanoid" id="L0HHU4"/>
<evidence type="ECO:0000313" key="2">
    <source>
        <dbReference type="Proteomes" id="UP000010824"/>
    </source>
</evidence>
<name>L0HHU4_METFS</name>
<dbReference type="RefSeq" id="WP_015285856.1">
    <property type="nucleotide sequence ID" value="NC_019943.1"/>
</dbReference>
<dbReference type="GeneID" id="14308261"/>
<dbReference type="OrthoDB" id="110150at2157"/>
<gene>
    <name evidence="1" type="ordered locus">Metfor_1872</name>
</gene>
<reference evidence="1 2" key="2">
    <citation type="journal article" date="2014" name="Genome Announc.">
        <title>Complete Genome Sequence of Methanoregula formicica SMSPT, a Mesophilic Hydrogenotrophic Methanogen Isolated from a Methanogenic Upflow Anaerobic Sludge Blanket Reactor.</title>
        <authorList>
            <person name="Yamamoto K."/>
            <person name="Tamaki H."/>
            <person name="Cadillo-Quiroz H."/>
            <person name="Imachi H."/>
            <person name="Kyrpides N."/>
            <person name="Woyke T."/>
            <person name="Goodwin L."/>
            <person name="Zinder S.H."/>
            <person name="Kamagata Y."/>
            <person name="Liu W.T."/>
        </authorList>
    </citation>
    <scope>NUCLEOTIDE SEQUENCE [LARGE SCALE GENOMIC DNA]</scope>
    <source>
        <strain evidence="2">DSM 22288 / NBRC 105244 / SMSP</strain>
    </source>
</reference>
<accession>L0HHU4</accession>
<keyword evidence="2" id="KW-1185">Reference proteome</keyword>
<dbReference type="KEGG" id="mfo:Metfor_1872"/>